<reference evidence="7" key="1">
    <citation type="submission" date="2021-01" db="EMBL/GenBank/DDBJ databases">
        <title>Whole genome shotgun sequence of Virgisporangium aliadipatigenens NBRC 105644.</title>
        <authorList>
            <person name="Komaki H."/>
            <person name="Tamura T."/>
        </authorList>
    </citation>
    <scope>NUCLEOTIDE SEQUENCE</scope>
    <source>
        <strain evidence="7">NBRC 105644</strain>
    </source>
</reference>
<dbReference type="GO" id="GO:0140662">
    <property type="term" value="F:ATP-dependent protein folding chaperone"/>
    <property type="evidence" value="ECO:0007669"/>
    <property type="project" value="InterPro"/>
</dbReference>
<organism evidence="7 8">
    <name type="scientific">Virgisporangium aliadipatigenens</name>
    <dbReference type="NCBI Taxonomy" id="741659"/>
    <lineage>
        <taxon>Bacteria</taxon>
        <taxon>Bacillati</taxon>
        <taxon>Actinomycetota</taxon>
        <taxon>Actinomycetes</taxon>
        <taxon>Micromonosporales</taxon>
        <taxon>Micromonosporaceae</taxon>
        <taxon>Virgisporangium</taxon>
    </lineage>
</organism>
<dbReference type="SUPFAM" id="SSF53067">
    <property type="entry name" value="Actin-like ATPase domain"/>
    <property type="match status" value="2"/>
</dbReference>
<evidence type="ECO:0000256" key="5">
    <source>
        <dbReference type="ARBA" id="ARBA00023016"/>
    </source>
</evidence>
<dbReference type="Gene3D" id="3.90.640.10">
    <property type="entry name" value="Actin, Chain A, domain 4"/>
    <property type="match status" value="1"/>
</dbReference>
<dbReference type="PRINTS" id="PR00301">
    <property type="entry name" value="HEATSHOCK70"/>
</dbReference>
<evidence type="ECO:0000256" key="1">
    <source>
        <dbReference type="ARBA" id="ARBA00007381"/>
    </source>
</evidence>
<dbReference type="InterPro" id="IPR029047">
    <property type="entry name" value="HSP70_peptide-bd_sf"/>
</dbReference>
<evidence type="ECO:0000256" key="6">
    <source>
        <dbReference type="ARBA" id="ARBA00023186"/>
    </source>
</evidence>
<evidence type="ECO:0000256" key="2">
    <source>
        <dbReference type="ARBA" id="ARBA00022553"/>
    </source>
</evidence>
<dbReference type="Pfam" id="PF00012">
    <property type="entry name" value="HSP70"/>
    <property type="match status" value="1"/>
</dbReference>
<accession>A0A8J4DTX2</accession>
<keyword evidence="3" id="KW-0547">Nucleotide-binding</keyword>
<keyword evidence="2" id="KW-0597">Phosphoprotein</keyword>
<keyword evidence="6" id="KW-0143">Chaperone</keyword>
<comment type="caution">
    <text evidence="7">The sequence shown here is derived from an EMBL/GenBank/DDBJ whole genome shotgun (WGS) entry which is preliminary data.</text>
</comment>
<dbReference type="PANTHER" id="PTHR19375">
    <property type="entry name" value="HEAT SHOCK PROTEIN 70KDA"/>
    <property type="match status" value="1"/>
</dbReference>
<keyword evidence="5" id="KW-0346">Stress response</keyword>
<dbReference type="SUPFAM" id="SSF100920">
    <property type="entry name" value="Heat shock protein 70kD (HSP70), peptide-binding domain"/>
    <property type="match status" value="1"/>
</dbReference>
<evidence type="ECO:0000313" key="7">
    <source>
        <dbReference type="EMBL" id="GIJ50695.1"/>
    </source>
</evidence>
<proteinExistence type="inferred from homology"/>
<evidence type="ECO:0000313" key="8">
    <source>
        <dbReference type="Proteomes" id="UP000619260"/>
    </source>
</evidence>
<sequence>MQEVVAVSRVLGIDLGSAHSVAAALRDGAKPFVTRSGLVPSYVAYPTFGAALVGAAAREHAVRDPAMTLRLDPQRAADPDLLVRIATRLLRKLREDAEAQFGEPINDAVIAVPVTMFHTAREMLRLAAERAGITVLRLISAPAAAALAYGLGHPEAEERLLIVDLGAGTLDTAVVEVGDGVVEVLATAGDPMLGGDDFDQRIVGYLLNAFRAQHHIDVSTDPVAVLRVAAAAEQARRDLTAREATPVRVPYLVGTTPLDVTVERAQFQQATADLVERLAAPIRRAIEDAGAAPDRVLLVGGATRMPAVAAKIAELTGLEPSHALHPDEAVAHGAALQGGILTGAIPNVLLLDVTTMDIGTSHDDGTFTTIVPRNTTLPALRTTVYTTAVDDQADLALTLHERAAADDVPQQMLTAEVGDLPGGPAGSPQLAVTLDVDANGVFSITARDGVTGRELPIKLS</sequence>
<evidence type="ECO:0000256" key="3">
    <source>
        <dbReference type="ARBA" id="ARBA00022741"/>
    </source>
</evidence>
<protein>
    <submittedName>
        <fullName evidence="7">Chaperone protein DnaK</fullName>
    </submittedName>
</protein>
<dbReference type="InterPro" id="IPR018181">
    <property type="entry name" value="Heat_shock_70_CS"/>
</dbReference>
<dbReference type="Gene3D" id="3.30.420.40">
    <property type="match status" value="2"/>
</dbReference>
<dbReference type="Proteomes" id="UP000619260">
    <property type="component" value="Unassembled WGS sequence"/>
</dbReference>
<dbReference type="GO" id="GO:0005524">
    <property type="term" value="F:ATP binding"/>
    <property type="evidence" value="ECO:0007669"/>
    <property type="project" value="UniProtKB-KW"/>
</dbReference>
<dbReference type="FunFam" id="3.30.420.40:FF:000028">
    <property type="entry name" value="heat shock 70 kDa protein-like"/>
    <property type="match status" value="1"/>
</dbReference>
<gene>
    <name evidence="7" type="primary">dnaK_2</name>
    <name evidence="7" type="ORF">Val02_75810</name>
</gene>
<dbReference type="InterPro" id="IPR013126">
    <property type="entry name" value="Hsp_70_fam"/>
</dbReference>
<dbReference type="FunFam" id="3.90.640.10:FF:000003">
    <property type="entry name" value="Molecular chaperone DnaK"/>
    <property type="match status" value="1"/>
</dbReference>
<dbReference type="AlphaFoldDB" id="A0A8J4DTX2"/>
<keyword evidence="4" id="KW-0067">ATP-binding</keyword>
<dbReference type="EMBL" id="BOPF01000038">
    <property type="protein sequence ID" value="GIJ50695.1"/>
    <property type="molecule type" value="Genomic_DNA"/>
</dbReference>
<keyword evidence="8" id="KW-1185">Reference proteome</keyword>
<dbReference type="InterPro" id="IPR043129">
    <property type="entry name" value="ATPase_NBD"/>
</dbReference>
<dbReference type="PROSITE" id="PS01036">
    <property type="entry name" value="HSP70_3"/>
    <property type="match status" value="1"/>
</dbReference>
<dbReference type="Gene3D" id="2.60.34.10">
    <property type="entry name" value="Substrate Binding Domain Of DNAk, Chain A, domain 1"/>
    <property type="match status" value="1"/>
</dbReference>
<evidence type="ECO:0000256" key="4">
    <source>
        <dbReference type="ARBA" id="ARBA00022840"/>
    </source>
</evidence>
<name>A0A8J4DTX2_9ACTN</name>
<comment type="similarity">
    <text evidence="1">Belongs to the heat shock protein 70 family.</text>
</comment>